<dbReference type="PANTHER" id="PTHR10204">
    <property type="entry name" value="NAD P H OXIDOREDUCTASE-RELATED"/>
    <property type="match status" value="1"/>
</dbReference>
<dbReference type="RefSeq" id="WP_107214946.1">
    <property type="nucleotide sequence ID" value="NZ_KZ686269.1"/>
</dbReference>
<dbReference type="InterPro" id="IPR029039">
    <property type="entry name" value="Flavoprotein-like_sf"/>
</dbReference>
<evidence type="ECO:0000256" key="1">
    <source>
        <dbReference type="ARBA" id="ARBA00006252"/>
    </source>
</evidence>
<dbReference type="Proteomes" id="UP000240912">
    <property type="component" value="Unassembled WGS sequence"/>
</dbReference>
<dbReference type="GO" id="GO:0005829">
    <property type="term" value="C:cytosol"/>
    <property type="evidence" value="ECO:0007669"/>
    <property type="project" value="TreeGrafter"/>
</dbReference>
<reference evidence="4 5" key="1">
    <citation type="submission" date="2018-03" db="EMBL/GenBank/DDBJ databases">
        <authorList>
            <person name="Keele B.F."/>
        </authorList>
    </citation>
    <scope>NUCLEOTIDE SEQUENCE [LARGE SCALE GENOMIC DNA]</scope>
    <source>
        <strain evidence="4 5">YL28-9</strain>
    </source>
</reference>
<comment type="similarity">
    <text evidence="1">Belongs to the NAD(P)H dehydrogenase (quinone) family.</text>
</comment>
<dbReference type="EMBL" id="PYLS01000005">
    <property type="protein sequence ID" value="PST82686.1"/>
    <property type="molecule type" value="Genomic_DNA"/>
</dbReference>
<evidence type="ECO:0000256" key="2">
    <source>
        <dbReference type="ARBA" id="ARBA00023002"/>
    </source>
</evidence>
<evidence type="ECO:0000313" key="5">
    <source>
        <dbReference type="Proteomes" id="UP000240912"/>
    </source>
</evidence>
<keyword evidence="2" id="KW-0560">Oxidoreductase</keyword>
<protein>
    <recommendedName>
        <fullName evidence="3">Flavodoxin-like fold domain-containing protein</fullName>
    </recommendedName>
</protein>
<feature type="domain" description="Flavodoxin-like fold" evidence="3">
    <location>
        <begin position="5"/>
        <end position="187"/>
    </location>
</feature>
<dbReference type="AlphaFoldDB" id="A0A2T3HJR0"/>
<accession>A0A2T3HJR0</accession>
<name>A0A2T3HJR0_9SPHI</name>
<evidence type="ECO:0000259" key="3">
    <source>
        <dbReference type="Pfam" id="PF02525"/>
    </source>
</evidence>
<dbReference type="InterPro" id="IPR003680">
    <property type="entry name" value="Flavodoxin_fold"/>
</dbReference>
<dbReference type="SUPFAM" id="SSF52218">
    <property type="entry name" value="Flavoproteins"/>
    <property type="match status" value="1"/>
</dbReference>
<keyword evidence="5" id="KW-1185">Reference proteome</keyword>
<dbReference type="OrthoDB" id="652200at2"/>
<sequence>MKNERILIINAHPDPQSFNEAIAQAYIDALRQHDVAFRYLPVYRLNFDPNLRYGFRDTLQPEPDLLAAIADLKWCSHLVWIHPIWWYGFPALMKGFIDRAFLPGVTFHLNADGSVSGHLAGRSARIIATGDTPQQLYRETYAESARIQLQNGVLAYCGISPIAYTYLHPVHSSTPGIRQEWLEQIQQLALADAGLRMS</sequence>
<evidence type="ECO:0000313" key="4">
    <source>
        <dbReference type="EMBL" id="PST82686.1"/>
    </source>
</evidence>
<dbReference type="GO" id="GO:0003955">
    <property type="term" value="F:NAD(P)H dehydrogenase (quinone) activity"/>
    <property type="evidence" value="ECO:0007669"/>
    <property type="project" value="TreeGrafter"/>
</dbReference>
<dbReference type="Gene3D" id="3.40.50.360">
    <property type="match status" value="1"/>
</dbReference>
<gene>
    <name evidence="4" type="ORF">C7T94_08495</name>
</gene>
<dbReference type="InterPro" id="IPR051545">
    <property type="entry name" value="NAD(P)H_dehydrogenase_qn"/>
</dbReference>
<proteinExistence type="inferred from homology"/>
<organism evidence="4 5">
    <name type="scientific">Pedobacter yulinensis</name>
    <dbReference type="NCBI Taxonomy" id="2126353"/>
    <lineage>
        <taxon>Bacteria</taxon>
        <taxon>Pseudomonadati</taxon>
        <taxon>Bacteroidota</taxon>
        <taxon>Sphingobacteriia</taxon>
        <taxon>Sphingobacteriales</taxon>
        <taxon>Sphingobacteriaceae</taxon>
        <taxon>Pedobacter</taxon>
    </lineage>
</organism>
<dbReference type="Pfam" id="PF02525">
    <property type="entry name" value="Flavodoxin_2"/>
    <property type="match status" value="1"/>
</dbReference>
<dbReference type="PANTHER" id="PTHR10204:SF34">
    <property type="entry name" value="NAD(P)H DEHYDROGENASE [QUINONE] 1 ISOFORM 1"/>
    <property type="match status" value="1"/>
</dbReference>
<comment type="caution">
    <text evidence="4">The sequence shown here is derived from an EMBL/GenBank/DDBJ whole genome shotgun (WGS) entry which is preliminary data.</text>
</comment>